<evidence type="ECO:0008006" key="4">
    <source>
        <dbReference type="Google" id="ProtNLM"/>
    </source>
</evidence>
<dbReference type="Pfam" id="PF11855">
    <property type="entry name" value="DUF3375"/>
    <property type="match status" value="1"/>
</dbReference>
<evidence type="ECO:0000313" key="3">
    <source>
        <dbReference type="Proteomes" id="UP000030993"/>
    </source>
</evidence>
<protein>
    <recommendedName>
        <fullName evidence="4">DUF3375 domain-containing protein</fullName>
    </recommendedName>
</protein>
<dbReference type="InterPro" id="IPR021804">
    <property type="entry name" value="DUF3375"/>
</dbReference>
<comment type="caution">
    <text evidence="2">The sequence shown here is derived from an EMBL/GenBank/DDBJ whole genome shotgun (WGS) entry which is preliminary data.</text>
</comment>
<dbReference type="eggNOG" id="COG4942">
    <property type="taxonomic scope" value="Bacteria"/>
</dbReference>
<reference evidence="2 3" key="1">
    <citation type="journal article" date="2013" name="PLoS ONE">
        <title>Identification and characterization of three novel lipases belonging to families II and V from Anaerovibrio lipolyticus 5ST.</title>
        <authorList>
            <person name="Prive F."/>
            <person name="Kaderbhai N.N."/>
            <person name="Girdwood S."/>
            <person name="Worgan H.J."/>
            <person name="Pinloche E."/>
            <person name="Scollan N.D."/>
            <person name="Huws S.A."/>
            <person name="Newbold C.J."/>
        </authorList>
    </citation>
    <scope>NUCLEOTIDE SEQUENCE [LARGE SCALE GENOMIC DNA]</scope>
    <source>
        <strain evidence="2 3">5S</strain>
    </source>
</reference>
<keyword evidence="3" id="KW-1185">Reference proteome</keyword>
<dbReference type="RefSeq" id="WP_039210038.1">
    <property type="nucleotide sequence ID" value="NZ_JSCE01000187.1"/>
</dbReference>
<sequence length="490" mass="57246">MMNDNIPDNMQYSFLVKLRNEHPAWRLLASEQCSFVAAFLYQEFMVKNQRAVPEDRLLEDLNNFIYDLHDNAEAQGIIRPAKDYLASWTDGQHSWLRKFFVKKNEPCYDLTADAQRGIEWLAGLRKQSFIGTESRVRLVFNLIREIDEESNISAESRIARLKEEKEAIEQEISRLENGGAPKVLDEVQIKDRYIHAAETARSILADFREVEENFRQLERSLMEQIVTWKKGKGELLEKFFQDRDYIQHSEQGRSFGAFWDYLMNQSSREELDEALGRILKIQGIEQVEKQYDMRHIRRQWSEAARQVMDTVSNLSRQIRQYVDEGYLEQERYIYELIKQVEDKAISIKDNIPRDAEFAQMDQSAPFFDFIMDRPLFVPPKKPIIESSAIEKGSHQGSVEALFKQVYVDRKVLEENIADVLGDKEKVSLSAILEKHPLTKGLTELLNYLVIASSDSRSFVEGERQLLDMENVNAVDIQVDMDKIIFYKKEG</sequence>
<dbReference type="AlphaFoldDB" id="A0A0B2JV57"/>
<dbReference type="Proteomes" id="UP000030993">
    <property type="component" value="Unassembled WGS sequence"/>
</dbReference>
<dbReference type="STRING" id="82374.NZ47_09995"/>
<gene>
    <name evidence="2" type="ORF">NZ47_09995</name>
</gene>
<evidence type="ECO:0000313" key="2">
    <source>
        <dbReference type="EMBL" id="KHM51544.1"/>
    </source>
</evidence>
<name>A0A0B2JV57_9FIRM</name>
<organism evidence="2 3">
    <name type="scientific">Anaerovibrio lipolyticus</name>
    <dbReference type="NCBI Taxonomy" id="82374"/>
    <lineage>
        <taxon>Bacteria</taxon>
        <taxon>Bacillati</taxon>
        <taxon>Bacillota</taxon>
        <taxon>Negativicutes</taxon>
        <taxon>Selenomonadales</taxon>
        <taxon>Selenomonadaceae</taxon>
        <taxon>Anaerovibrio</taxon>
    </lineage>
</organism>
<keyword evidence="1" id="KW-0175">Coiled coil</keyword>
<accession>A0A0B2JV57</accession>
<evidence type="ECO:0000256" key="1">
    <source>
        <dbReference type="SAM" id="Coils"/>
    </source>
</evidence>
<dbReference type="EMBL" id="JSCE01000187">
    <property type="protein sequence ID" value="KHM51544.1"/>
    <property type="molecule type" value="Genomic_DNA"/>
</dbReference>
<feature type="coiled-coil region" evidence="1">
    <location>
        <begin position="144"/>
        <end position="178"/>
    </location>
</feature>
<proteinExistence type="predicted"/>